<dbReference type="GO" id="GO:0005737">
    <property type="term" value="C:cytoplasm"/>
    <property type="evidence" value="ECO:0007669"/>
    <property type="project" value="UniProtKB-ARBA"/>
</dbReference>
<comment type="similarity">
    <text evidence="23">Belongs to the PI3/PI4-kinase family.</text>
</comment>
<evidence type="ECO:0000256" key="18">
    <source>
        <dbReference type="ARBA" id="ARBA00065166"/>
    </source>
</evidence>
<dbReference type="SUPFAM" id="SSF56112">
    <property type="entry name" value="Protein kinase-like (PK-like)"/>
    <property type="match status" value="1"/>
</dbReference>
<dbReference type="GO" id="GO:0046934">
    <property type="term" value="F:1-phosphatidylinositol-4,5-bisphosphate 3-kinase activity"/>
    <property type="evidence" value="ECO:0007669"/>
    <property type="project" value="UniProtKB-EC"/>
</dbReference>
<dbReference type="GO" id="GO:0006909">
    <property type="term" value="P:phagocytosis"/>
    <property type="evidence" value="ECO:0007669"/>
    <property type="project" value="UniProtKB-KW"/>
</dbReference>
<evidence type="ECO:0000256" key="9">
    <source>
        <dbReference type="ARBA" id="ARBA00022741"/>
    </source>
</evidence>
<dbReference type="SMART" id="SM00145">
    <property type="entry name" value="PI3Ka"/>
    <property type="match status" value="1"/>
</dbReference>
<comment type="catalytic activity">
    <reaction evidence="16">
        <text>1,2-dioctanoyl-sn-glycero-3-phospho-(1D-myo-inositol-4,5-bisphosphate) + ATP = 1,2-dioctanoyl-sn-glycero-3-phospho-(1D-myo-inositol-3,4,5-trisphosphate) + ADP + H(+)</text>
        <dbReference type="Rhea" id="RHEA:55632"/>
        <dbReference type="ChEBI" id="CHEBI:15378"/>
        <dbReference type="ChEBI" id="CHEBI:30616"/>
        <dbReference type="ChEBI" id="CHEBI:83416"/>
        <dbReference type="ChEBI" id="CHEBI:83419"/>
        <dbReference type="ChEBI" id="CHEBI:456216"/>
    </reaction>
    <physiologicalReaction direction="left-to-right" evidence="16">
        <dbReference type="Rhea" id="RHEA:55633"/>
    </physiologicalReaction>
</comment>
<evidence type="ECO:0000259" key="24">
    <source>
        <dbReference type="PROSITE" id="PS50290"/>
    </source>
</evidence>
<dbReference type="GO" id="GO:0016303">
    <property type="term" value="F:1-phosphatidylinositol-3-kinase activity"/>
    <property type="evidence" value="ECO:0007669"/>
    <property type="project" value="UniProtKB-EC"/>
</dbReference>
<dbReference type="FunFam" id="3.10.20.770:FF:000005">
    <property type="entry name" value="Phosphatidylinositol 4,5-bisphosphate 3-kinase catalytic subunit"/>
    <property type="match status" value="1"/>
</dbReference>
<evidence type="ECO:0000256" key="20">
    <source>
        <dbReference type="ARBA" id="ARBA00076072"/>
    </source>
</evidence>
<evidence type="ECO:0000256" key="15">
    <source>
        <dbReference type="ARBA" id="ARBA00048977"/>
    </source>
</evidence>
<dbReference type="PROSITE" id="PS51544">
    <property type="entry name" value="PI3K_ABD"/>
    <property type="match status" value="1"/>
</dbReference>
<dbReference type="Pfam" id="PF00613">
    <property type="entry name" value="PI3Ka"/>
    <property type="match status" value="1"/>
</dbReference>
<dbReference type="InterPro" id="IPR036940">
    <property type="entry name" value="PI3/4_kinase_cat_sf"/>
</dbReference>
<dbReference type="SUPFAM" id="SSF48371">
    <property type="entry name" value="ARM repeat"/>
    <property type="match status" value="1"/>
</dbReference>
<dbReference type="AlphaFoldDB" id="A0A4D5REV2"/>
<dbReference type="Pfam" id="PF02192">
    <property type="entry name" value="PI3K_p85B"/>
    <property type="match status" value="1"/>
</dbReference>
<dbReference type="InterPro" id="IPR002420">
    <property type="entry name" value="PI3K-type_C2_dom"/>
</dbReference>
<evidence type="ECO:0000313" key="29">
    <source>
        <dbReference type="EMBL" id="MOY35660.1"/>
    </source>
</evidence>
<evidence type="ECO:0000256" key="17">
    <source>
        <dbReference type="ARBA" id="ARBA00051347"/>
    </source>
</evidence>
<feature type="non-terminal residue" evidence="29">
    <location>
        <position position="1044"/>
    </location>
</feature>
<dbReference type="GeneID" id="8042151"/>
<proteinExistence type="inferred from homology"/>
<comment type="catalytic activity">
    <reaction evidence="15">
        <text>L-seryl-[protein] + ATP = O-phospho-L-seryl-[protein] + ADP + H(+)</text>
        <dbReference type="Rhea" id="RHEA:17989"/>
        <dbReference type="Rhea" id="RHEA-COMP:9863"/>
        <dbReference type="Rhea" id="RHEA-COMP:11604"/>
        <dbReference type="ChEBI" id="CHEBI:15378"/>
        <dbReference type="ChEBI" id="CHEBI:29999"/>
        <dbReference type="ChEBI" id="CHEBI:30616"/>
        <dbReference type="ChEBI" id="CHEBI:83421"/>
        <dbReference type="ChEBI" id="CHEBI:456216"/>
        <dbReference type="EC" id="2.7.11.1"/>
    </reaction>
    <physiologicalReaction direction="left-to-right" evidence="15">
        <dbReference type="Rhea" id="RHEA:17990"/>
    </physiologicalReaction>
</comment>
<dbReference type="FunFam" id="3.30.1010.10:FF:000007">
    <property type="entry name" value="Phosphatidylinositol 4,5-bisphosphate 3-kinase catalytic subunit"/>
    <property type="match status" value="1"/>
</dbReference>
<comment type="pathway">
    <text evidence="1">Phospholipid metabolism; phosphatidylinositol phosphate biosynthesis.</text>
</comment>
<dbReference type="EC" id="2.7.1.137" evidence="4"/>
<evidence type="ECO:0000259" key="28">
    <source>
        <dbReference type="PROSITE" id="PS51547"/>
    </source>
</evidence>
<evidence type="ECO:0000256" key="22">
    <source>
        <dbReference type="ARBA" id="ARBA00083121"/>
    </source>
</evidence>
<dbReference type="SMART" id="SM00143">
    <property type="entry name" value="PI3K_p85B"/>
    <property type="match status" value="1"/>
</dbReference>
<dbReference type="InterPro" id="IPR000341">
    <property type="entry name" value="PI3K_Ras-bd_dom"/>
</dbReference>
<feature type="domain" description="PI3K-RBD" evidence="27">
    <location>
        <begin position="185"/>
        <end position="286"/>
    </location>
</feature>
<dbReference type="Pfam" id="PF00454">
    <property type="entry name" value="PI3_PI4_kinase"/>
    <property type="match status" value="1"/>
</dbReference>
<dbReference type="Gene3D" id="3.10.20.770">
    <property type="match status" value="1"/>
</dbReference>
<dbReference type="InterPro" id="IPR035892">
    <property type="entry name" value="C2_domain_sf"/>
</dbReference>
<evidence type="ECO:0000256" key="10">
    <source>
        <dbReference type="ARBA" id="ARBA00022777"/>
    </source>
</evidence>
<evidence type="ECO:0000256" key="19">
    <source>
        <dbReference type="ARBA" id="ARBA00073893"/>
    </source>
</evidence>
<dbReference type="PROSITE" id="PS51545">
    <property type="entry name" value="PIK_HELICAL"/>
    <property type="match status" value="1"/>
</dbReference>
<evidence type="ECO:0000256" key="11">
    <source>
        <dbReference type="ARBA" id="ARBA00022840"/>
    </source>
</evidence>
<dbReference type="GO" id="GO:0005524">
    <property type="term" value="F:ATP binding"/>
    <property type="evidence" value="ECO:0007669"/>
    <property type="project" value="UniProtKB-KW"/>
</dbReference>
<evidence type="ECO:0000256" key="3">
    <source>
        <dbReference type="ARBA" id="ARBA00012010"/>
    </source>
</evidence>
<dbReference type="InterPro" id="IPR015433">
    <property type="entry name" value="PI3/4_kinase"/>
</dbReference>
<accession>A0A4D5REV2</accession>
<dbReference type="GO" id="GO:0005942">
    <property type="term" value="C:phosphatidylinositol 3-kinase complex"/>
    <property type="evidence" value="ECO:0007669"/>
    <property type="project" value="UniProtKB-ARBA"/>
</dbReference>
<dbReference type="SUPFAM" id="SSF49562">
    <property type="entry name" value="C2 domain (Calcium/lipid-binding domain, CaLB)"/>
    <property type="match status" value="1"/>
</dbReference>
<dbReference type="InterPro" id="IPR016024">
    <property type="entry name" value="ARM-type_fold"/>
</dbReference>
<evidence type="ECO:0000256" key="6">
    <source>
        <dbReference type="ARBA" id="ARBA00022527"/>
    </source>
</evidence>
<dbReference type="FunFam" id="1.25.40.70:FF:000001">
    <property type="entry name" value="Phosphatidylinositol 4,5-bisphosphate 3-kinase catalytic subunit"/>
    <property type="match status" value="1"/>
</dbReference>
<dbReference type="OMA" id="RWSEWLN"/>
<dbReference type="InterPro" id="IPR011009">
    <property type="entry name" value="Kinase-like_dom_sf"/>
</dbReference>
<dbReference type="VEuPathDB" id="VectorBase:ISCP_023694"/>
<evidence type="ECO:0000256" key="4">
    <source>
        <dbReference type="ARBA" id="ARBA00012073"/>
    </source>
</evidence>
<dbReference type="PROSITE" id="PS00915">
    <property type="entry name" value="PI3_4_KINASE_1"/>
    <property type="match status" value="1"/>
</dbReference>
<comment type="catalytic activity">
    <reaction evidence="17">
        <text>1-octadecanoyl-2-(5Z,8Z,11Z,14Z)-eicosatetraenoyl-sn-glycero-3-phospho-1D-myo-inositol 4,5-bisphosphate + ATP = 1-octadecanoyl-2-(5Z,8Z,11Z,14Z-eicosatetraenoyl)-sn-glycero-3-phospho-(1D-myo-inositol 3,4,5-triphosphate) + ADP + H(+)</text>
        <dbReference type="Rhea" id="RHEA:43396"/>
        <dbReference type="ChEBI" id="CHEBI:15378"/>
        <dbReference type="ChEBI" id="CHEBI:30616"/>
        <dbReference type="ChEBI" id="CHEBI:77137"/>
        <dbReference type="ChEBI" id="CHEBI:83243"/>
        <dbReference type="ChEBI" id="CHEBI:456216"/>
    </reaction>
    <physiologicalReaction direction="left-to-right" evidence="17">
        <dbReference type="Rhea" id="RHEA:43397"/>
    </physiologicalReaction>
</comment>
<feature type="domain" description="PI3K/PI4K catalytic" evidence="24">
    <location>
        <begin position="744"/>
        <end position="1030"/>
    </location>
</feature>
<comment type="pathway">
    <text evidence="2">Lipid metabolism.</text>
</comment>
<evidence type="ECO:0000256" key="8">
    <source>
        <dbReference type="ARBA" id="ARBA00022679"/>
    </source>
</evidence>
<evidence type="ECO:0000256" key="21">
    <source>
        <dbReference type="ARBA" id="ARBA00078524"/>
    </source>
</evidence>
<dbReference type="SMART" id="SM00146">
    <property type="entry name" value="PI3Kc"/>
    <property type="match status" value="1"/>
</dbReference>
<dbReference type="EC" id="2.7.1.153" evidence="3"/>
<keyword evidence="10 29" id="KW-0418">Kinase</keyword>
<dbReference type="KEGG" id="isc:8042151"/>
<dbReference type="PROSITE" id="PS51547">
    <property type="entry name" value="C2_PI3K"/>
    <property type="match status" value="1"/>
</dbReference>
<reference evidence="29" key="1">
    <citation type="submission" date="2019-04" db="EMBL/GenBank/DDBJ databases">
        <title>An insight into the mialome of Ixodes scapularis.</title>
        <authorList>
            <person name="Ribeiro J.M."/>
            <person name="Mather T.N."/>
            <person name="Karim S."/>
        </authorList>
    </citation>
    <scope>NUCLEOTIDE SEQUENCE</scope>
</reference>
<evidence type="ECO:0000259" key="27">
    <source>
        <dbReference type="PROSITE" id="PS51546"/>
    </source>
</evidence>
<evidence type="ECO:0000256" key="2">
    <source>
        <dbReference type="ARBA" id="ARBA00005189"/>
    </source>
</evidence>
<evidence type="ECO:0000256" key="14">
    <source>
        <dbReference type="ARBA" id="ARBA00023985"/>
    </source>
</evidence>
<dbReference type="VEuPathDB" id="VectorBase:ISCW014229"/>
<comment type="catalytic activity">
    <reaction evidence="13">
        <text>a 1,2-diacyl-sn-glycero-3-phospho-(1D-myo-inositol-4,5-bisphosphate) + ATP = a 1,2-diacyl-sn-glycero-3-phospho-(1D-myo-inositol-3,4,5-trisphosphate) + ADP + H(+)</text>
        <dbReference type="Rhea" id="RHEA:21292"/>
        <dbReference type="ChEBI" id="CHEBI:15378"/>
        <dbReference type="ChEBI" id="CHEBI:30616"/>
        <dbReference type="ChEBI" id="CHEBI:57836"/>
        <dbReference type="ChEBI" id="CHEBI:58456"/>
        <dbReference type="ChEBI" id="CHEBI:456216"/>
        <dbReference type="EC" id="2.7.1.153"/>
    </reaction>
    <physiologicalReaction direction="left-to-right" evidence="13">
        <dbReference type="Rhea" id="RHEA:21293"/>
    </physiologicalReaction>
</comment>
<dbReference type="InterPro" id="IPR000403">
    <property type="entry name" value="PI3/4_kinase_cat_dom"/>
</dbReference>
<dbReference type="FunFam" id="1.10.1070.11:FF:000006">
    <property type="entry name" value="Phosphatidylinositol 4,5-bisphosphate 3-kinase catalytic subunit"/>
    <property type="match status" value="1"/>
</dbReference>
<evidence type="ECO:0000256" key="1">
    <source>
        <dbReference type="ARBA" id="ARBA00004805"/>
    </source>
</evidence>
<dbReference type="EMBL" id="GHJT01001689">
    <property type="protein sequence ID" value="MOY35660.1"/>
    <property type="molecule type" value="Transcribed_RNA"/>
</dbReference>
<feature type="domain" description="PI3K-ABD" evidence="25">
    <location>
        <begin position="14"/>
        <end position="103"/>
    </location>
</feature>
<dbReference type="SUPFAM" id="SSF54236">
    <property type="entry name" value="Ubiquitin-like"/>
    <property type="match status" value="1"/>
</dbReference>
<keyword evidence="9" id="KW-0547">Nucleotide-binding</keyword>
<dbReference type="VEuPathDB" id="VectorBase:ISCI014229"/>
<dbReference type="Pfam" id="PF00794">
    <property type="entry name" value="PI3K_rbd"/>
    <property type="match status" value="1"/>
</dbReference>
<dbReference type="CDD" id="cd05165">
    <property type="entry name" value="PI3Kc_I"/>
    <property type="match status" value="1"/>
</dbReference>
<dbReference type="InterPro" id="IPR001263">
    <property type="entry name" value="PI3K_accessory_dom"/>
</dbReference>
<dbReference type="InterPro" id="IPR018936">
    <property type="entry name" value="PI3/4_kinase_CS"/>
</dbReference>
<sequence>MPPSSGELWGFTLMPNTIVVDCLMPTGIIIPLDCARDATLESIKDNLWDIAQKYPLFNRLGDPSSYIFVSITRDAEKEEFYDESRRLCDLHLFHPLLKIVEPKGNTEEKKLNSEIRLAVGGCVHEFDNMKDTEVIDFRRNILGVCKEAVDKRDSGSEECRASYVYPPEIESSHELPSNLERKLDKGLVMVCVWVLSDSGEKQKHTLEVDKDTRPENVIKEAILKKLKCSRMPKEEQLAKAQEYQKHYLLKVCGVNQYLLKTYPLCRYKYIRTCIAKGDIPQLMLMLKDAVYKAIPPSHYITPSYMRRNPSTSSTQSTMPLFRVDEVFRVKILGASYVNVKDVDKIYVRTGIYHGTESLCPFRDTQHVAHSNPKWDEQLEFDMYIPDIPRSARLCVSICAVSQRKKREERCAIAWGNISLFDYKSVLLSGRMNLHLWPVPKGMDELLNPLGITGSNPNREAPCLVIEFDRFPGQVTFPTMEQIEEYATFIAQIKPSGDEDPSSWSENDKELVQEIIRRDPLSEISEQEKMLLWKMRYYCCSVPDSLPKLLDAHKWNSRDHVAQLYKLLKSWQQVSPETALELLDCKYADMFVRKYAVAWLDVSLSDELLSQYLLQLVQVLKYEPYLDNDLGKFLIKRSLLNYNIGHFFFWHLKSEMHDPSVAVRFGLLLEGFCRGIGTHLKSVVRQVGALEKLTQLTDSMKERKDDTQKERLKFLMEQFSKPDFLEALQNFPSPLNNSCILGDLIVADCKILDSAKKPLWLLWKNPDHLAEQILDHHEIIFKNGDDLRQDMLTLQVIRIMDSIWQKEGLDLRMMPYACLSTGKQVGMIEVVRNAKTVMNIQKKGGRMAAFQVDSTQLHKWIREKNKRERYKQAIETFTLSCAGYCVATFILGIGDRNPDNIMVNEEGQIFHIDFGHFLGHFKKKFGINRERVPFVLTEDFLHVIAKGQENPRKSKEFQSFQELCGKAYLLLHRHAHLLITLFTMMLSTGIPELQSIDDIGYLRKTLQVEKSEEQALEYFQNQFFEAYGGAWTTKVDWFFHSVKHF</sequence>
<dbReference type="Gene3D" id="1.25.40.70">
    <property type="entry name" value="Phosphatidylinositol 3-kinase, accessory domain (PIK)"/>
    <property type="match status" value="1"/>
</dbReference>
<evidence type="ECO:0000256" key="16">
    <source>
        <dbReference type="ARBA" id="ARBA00050641"/>
    </source>
</evidence>
<dbReference type="SMART" id="SM00142">
    <property type="entry name" value="PI3K_C2"/>
    <property type="match status" value="1"/>
</dbReference>
<dbReference type="PROSITE" id="PS00916">
    <property type="entry name" value="PI3_4_KINASE_2"/>
    <property type="match status" value="1"/>
</dbReference>
<keyword evidence="7" id="KW-0037">Angiogenesis</keyword>
<keyword evidence="8" id="KW-0808">Transferase</keyword>
<dbReference type="GO" id="GO:0004674">
    <property type="term" value="F:protein serine/threonine kinase activity"/>
    <property type="evidence" value="ECO:0007669"/>
    <property type="project" value="UniProtKB-KW"/>
</dbReference>
<dbReference type="Gene3D" id="2.60.40.150">
    <property type="entry name" value="C2 domain"/>
    <property type="match status" value="1"/>
</dbReference>
<evidence type="ECO:0000256" key="12">
    <source>
        <dbReference type="ARBA" id="ARBA00022907"/>
    </source>
</evidence>
<dbReference type="RefSeq" id="XP_042146827.1">
    <property type="nucleotide sequence ID" value="XM_042290893.1"/>
</dbReference>
<evidence type="ECO:0000256" key="13">
    <source>
        <dbReference type="ARBA" id="ARBA00023981"/>
    </source>
</evidence>
<evidence type="ECO:0000259" key="26">
    <source>
        <dbReference type="PROSITE" id="PS51545"/>
    </source>
</evidence>
<comment type="catalytic activity">
    <reaction evidence="14">
        <text>a 1,2-diacyl-sn-glycero-3-phospho-(1D-myo-inositol) + ATP = a 1,2-diacyl-sn-glycero-3-phospho-(1D-myo-inositol-3-phosphate) + ADP + H(+)</text>
        <dbReference type="Rhea" id="RHEA:12709"/>
        <dbReference type="ChEBI" id="CHEBI:15378"/>
        <dbReference type="ChEBI" id="CHEBI:30616"/>
        <dbReference type="ChEBI" id="CHEBI:57880"/>
        <dbReference type="ChEBI" id="CHEBI:58088"/>
        <dbReference type="ChEBI" id="CHEBI:456216"/>
        <dbReference type="EC" id="2.7.1.137"/>
    </reaction>
    <physiologicalReaction direction="left-to-right" evidence="14">
        <dbReference type="Rhea" id="RHEA:12710"/>
    </physiologicalReaction>
</comment>
<dbReference type="SMART" id="SM00144">
    <property type="entry name" value="PI3K_rbd"/>
    <property type="match status" value="1"/>
</dbReference>
<keyword evidence="6" id="KW-0723">Serine/threonine-protein kinase</keyword>
<organism evidence="29">
    <name type="scientific">Ixodes scapularis</name>
    <name type="common">Black-legged tick</name>
    <name type="synonym">Deer tick</name>
    <dbReference type="NCBI Taxonomy" id="6945"/>
    <lineage>
        <taxon>Eukaryota</taxon>
        <taxon>Metazoa</taxon>
        <taxon>Ecdysozoa</taxon>
        <taxon>Arthropoda</taxon>
        <taxon>Chelicerata</taxon>
        <taxon>Arachnida</taxon>
        <taxon>Acari</taxon>
        <taxon>Parasitiformes</taxon>
        <taxon>Ixodida</taxon>
        <taxon>Ixodoidea</taxon>
        <taxon>Ixodidae</taxon>
        <taxon>Ixodinae</taxon>
        <taxon>Ixodes</taxon>
    </lineage>
</organism>
<dbReference type="Pfam" id="PF00792">
    <property type="entry name" value="PI3K_C2"/>
    <property type="match status" value="1"/>
</dbReference>
<feature type="domain" description="PIK helical" evidence="26">
    <location>
        <begin position="497"/>
        <end position="674"/>
    </location>
</feature>
<evidence type="ECO:0000256" key="23">
    <source>
        <dbReference type="PROSITE-ProRule" id="PRU00880"/>
    </source>
</evidence>
<keyword evidence="11" id="KW-0067">ATP-binding</keyword>
<dbReference type="Gene3D" id="1.10.1070.11">
    <property type="entry name" value="Phosphatidylinositol 3-/4-kinase, catalytic domain"/>
    <property type="match status" value="1"/>
</dbReference>
<dbReference type="InterPro" id="IPR003113">
    <property type="entry name" value="PI3K_ABD"/>
</dbReference>
<evidence type="ECO:0000259" key="25">
    <source>
        <dbReference type="PROSITE" id="PS51544"/>
    </source>
</evidence>
<evidence type="ECO:0000256" key="7">
    <source>
        <dbReference type="ARBA" id="ARBA00022657"/>
    </source>
</evidence>
<comment type="subunit">
    <text evidence="18">Heterodimer of a catalytic subunit PIK3CA and a p85 regulatory subunit (PIK3R1, PIK3R2 or PIK3R3). Interacts with IRS1 in nuclear extracts. Interacts with RUFY3. Interacts with RASD2. Interacts with APPL1. Interacts with HRAS and KRAS. Interaction with HRAS/KRAS is required for PI3K pathway signaling and cell proliferation stimulated by EGF and FGF2. Interacts with FAM83B; activates the PI3K/AKT signaling cascade.</text>
</comment>
<dbReference type="RefSeq" id="XP_029841474.1">
    <property type="nucleotide sequence ID" value="XM_029985614.4"/>
</dbReference>
<dbReference type="OrthoDB" id="67688at2759"/>
<dbReference type="PANTHER" id="PTHR10048">
    <property type="entry name" value="PHOSPHATIDYLINOSITOL KINASE"/>
    <property type="match status" value="1"/>
</dbReference>
<dbReference type="InterPro" id="IPR029071">
    <property type="entry name" value="Ubiquitin-like_domsf"/>
</dbReference>
<dbReference type="PROSITE" id="PS51546">
    <property type="entry name" value="PI3K_RBD"/>
    <property type="match status" value="1"/>
</dbReference>
<dbReference type="PANTHER" id="PTHR10048:SF111">
    <property type="entry name" value="PHOSPHATIDYLINOSITOL 3-KINASE AGE-1"/>
    <property type="match status" value="1"/>
</dbReference>
<evidence type="ECO:0000256" key="5">
    <source>
        <dbReference type="ARBA" id="ARBA00012513"/>
    </source>
</evidence>
<dbReference type="InterPro" id="IPR042236">
    <property type="entry name" value="PI3K_accessory_sf"/>
</dbReference>
<dbReference type="FunFam" id="2.60.40.150:FF:000041">
    <property type="entry name" value="Phosphatidylinositol 4,5-bisphosphate 3-kinase catalytic subunit"/>
    <property type="match status" value="1"/>
</dbReference>
<feature type="domain" description="C2 PI3K-type" evidence="28">
    <location>
        <begin position="323"/>
        <end position="477"/>
    </location>
</feature>
<protein>
    <recommendedName>
        <fullName evidence="19">Phosphatidylinositol 4,5-bisphosphate 3-kinase catalytic subunit alpha isoform</fullName>
        <ecNumber evidence="4">2.7.1.137</ecNumber>
        <ecNumber evidence="3">2.7.1.153</ecNumber>
        <ecNumber evidence="5">2.7.11.1</ecNumber>
    </recommendedName>
    <alternativeName>
        <fullName evidence="22">Phosphatidylinositol 4,5-bisphosphate 3-kinase 110 kDa catalytic subunit alpha</fullName>
    </alternativeName>
    <alternativeName>
        <fullName evidence="21">Phosphoinositide-3-kinase catalytic alpha polypeptide</fullName>
    </alternativeName>
    <alternativeName>
        <fullName evidence="20">Serine/threonine protein kinase PIK3CA</fullName>
    </alternativeName>
</protein>
<name>A0A4D5REV2_IXOSC</name>
<keyword evidence="12" id="KW-0581">Phagocytosis</keyword>
<dbReference type="PROSITE" id="PS50290">
    <property type="entry name" value="PI3_4_KINASE_3"/>
    <property type="match status" value="1"/>
</dbReference>
<dbReference type="EC" id="2.7.11.1" evidence="5"/>
<dbReference type="Gene3D" id="3.30.1010.10">
    <property type="entry name" value="Phosphatidylinositol 3-kinase Catalytic Subunit, Chain A, domain 4"/>
    <property type="match status" value="1"/>
</dbReference>